<comment type="catalytic activity">
    <reaction evidence="5">
        <text>L-arginyl-[protein] + ATP = N(omega)-phospho-L-arginyl-[protein] + ADP + H(+)</text>
        <dbReference type="Rhea" id="RHEA:43384"/>
        <dbReference type="Rhea" id="RHEA-COMP:10532"/>
        <dbReference type="Rhea" id="RHEA-COMP:10533"/>
        <dbReference type="ChEBI" id="CHEBI:15378"/>
        <dbReference type="ChEBI" id="CHEBI:29965"/>
        <dbReference type="ChEBI" id="CHEBI:30616"/>
        <dbReference type="ChEBI" id="CHEBI:83226"/>
        <dbReference type="ChEBI" id="CHEBI:456216"/>
        <dbReference type="EC" id="2.7.14.1"/>
    </reaction>
</comment>
<evidence type="ECO:0000256" key="7">
    <source>
        <dbReference type="RuleBase" id="RU000505"/>
    </source>
</evidence>
<dbReference type="HAMAP" id="MF_00602">
    <property type="entry name" value="Prot_Arg_kinase"/>
    <property type="match status" value="1"/>
</dbReference>
<protein>
    <recommendedName>
        <fullName evidence="5">Protein-arginine kinase</fullName>
        <ecNumber evidence="5">2.7.14.1</ecNumber>
    </recommendedName>
</protein>
<dbReference type="RefSeq" id="WP_073048865.1">
    <property type="nucleotide sequence ID" value="NZ_FQZL01000008.1"/>
</dbReference>
<evidence type="ECO:0000256" key="4">
    <source>
        <dbReference type="ARBA" id="ARBA00022840"/>
    </source>
</evidence>
<dbReference type="GO" id="GO:1990424">
    <property type="term" value="F:protein arginine kinase activity"/>
    <property type="evidence" value="ECO:0007669"/>
    <property type="project" value="UniProtKB-EC"/>
</dbReference>
<feature type="binding site" evidence="5 6">
    <location>
        <begin position="160"/>
        <end position="164"/>
    </location>
    <ligand>
        <name>ATP</name>
        <dbReference type="ChEBI" id="CHEBI:30616"/>
    </ligand>
</feature>
<evidence type="ECO:0000313" key="9">
    <source>
        <dbReference type="EMBL" id="SHI94223.1"/>
    </source>
</evidence>
<dbReference type="InterPro" id="IPR014746">
    <property type="entry name" value="Gln_synth/guanido_kin_cat_dom"/>
</dbReference>
<dbReference type="PROSITE" id="PS00112">
    <property type="entry name" value="PHOSPHAGEN_KINASE"/>
    <property type="match status" value="1"/>
</dbReference>
<feature type="domain" description="Phosphagen kinase C-terminal" evidence="8">
    <location>
        <begin position="14"/>
        <end position="238"/>
    </location>
</feature>
<dbReference type="OrthoDB" id="9791353at2"/>
<evidence type="ECO:0000313" key="10">
    <source>
        <dbReference type="Proteomes" id="UP000184052"/>
    </source>
</evidence>
<dbReference type="SUPFAM" id="SSF55931">
    <property type="entry name" value="Glutamine synthetase/guanido kinase"/>
    <property type="match status" value="1"/>
</dbReference>
<dbReference type="PANTHER" id="PTHR11547">
    <property type="entry name" value="ARGININE OR CREATINE KINASE"/>
    <property type="match status" value="1"/>
</dbReference>
<dbReference type="GO" id="GO:0046314">
    <property type="term" value="P:phosphocreatine biosynthetic process"/>
    <property type="evidence" value="ECO:0007669"/>
    <property type="project" value="InterPro"/>
</dbReference>
<dbReference type="EC" id="2.7.14.1" evidence="5"/>
<dbReference type="GO" id="GO:0005524">
    <property type="term" value="F:ATP binding"/>
    <property type="evidence" value="ECO:0007669"/>
    <property type="project" value="UniProtKB-UniRule"/>
</dbReference>
<proteinExistence type="inferred from homology"/>
<feature type="binding site" evidence="5 6">
    <location>
        <begin position="17"/>
        <end position="21"/>
    </location>
    <ligand>
        <name>ATP</name>
        <dbReference type="ChEBI" id="CHEBI:30616"/>
    </ligand>
</feature>
<comment type="similarity">
    <text evidence="5 6 7">Belongs to the ATP:guanido phosphotransferase family.</text>
</comment>
<dbReference type="GO" id="GO:0005615">
    <property type="term" value="C:extracellular space"/>
    <property type="evidence" value="ECO:0007669"/>
    <property type="project" value="TreeGrafter"/>
</dbReference>
<comment type="activity regulation">
    <text evidence="5">Appears to be allosterically activated by the binding of pArg-containing polypeptides to the pArg-binding pocket localized in the C-terminal domain of McsB.</text>
</comment>
<evidence type="ECO:0000256" key="3">
    <source>
        <dbReference type="ARBA" id="ARBA00022777"/>
    </source>
</evidence>
<accession>A0A1M6F969</accession>
<dbReference type="STRING" id="1121476.SAMN02745751_01397"/>
<name>A0A1M6F969_9FIRM</name>
<evidence type="ECO:0000256" key="5">
    <source>
        <dbReference type="HAMAP-Rule" id="MF_00602"/>
    </source>
</evidence>
<keyword evidence="4 5" id="KW-0067">ATP-binding</keyword>
<dbReference type="InterPro" id="IPR022415">
    <property type="entry name" value="ATP-guanido_PTrfase_AS"/>
</dbReference>
<dbReference type="CDD" id="cd07930">
    <property type="entry name" value="bacterial_phosphagen_kinase"/>
    <property type="match status" value="1"/>
</dbReference>
<evidence type="ECO:0000256" key="2">
    <source>
        <dbReference type="ARBA" id="ARBA00022741"/>
    </source>
</evidence>
<keyword evidence="3 5" id="KW-0418">Kinase</keyword>
<comment type="function">
    <text evidence="5">Catalyzes the specific phosphorylation of arginine residues in proteins.</text>
</comment>
<dbReference type="InterPro" id="IPR022414">
    <property type="entry name" value="ATP-guanido_PTrfase_cat"/>
</dbReference>
<keyword evidence="10" id="KW-1185">Reference proteome</keyword>
<keyword evidence="2 5" id="KW-0547">Nucleotide-binding</keyword>
<dbReference type="AlphaFoldDB" id="A0A1M6F969"/>
<evidence type="ECO:0000259" key="8">
    <source>
        <dbReference type="PROSITE" id="PS51510"/>
    </source>
</evidence>
<evidence type="ECO:0000256" key="1">
    <source>
        <dbReference type="ARBA" id="ARBA00022679"/>
    </source>
</evidence>
<keyword evidence="5" id="KW-0021">Allosteric enzyme</keyword>
<dbReference type="PANTHER" id="PTHR11547:SF38">
    <property type="entry name" value="ARGININE KINASE 1-RELATED"/>
    <property type="match status" value="1"/>
</dbReference>
<feature type="binding site" evidence="5 6">
    <location>
        <position position="76"/>
    </location>
    <ligand>
        <name>ATP</name>
        <dbReference type="ChEBI" id="CHEBI:30616"/>
    </ligand>
</feature>
<dbReference type="Gene3D" id="3.30.590.10">
    <property type="entry name" value="Glutamine synthetase/guanido kinase, catalytic domain"/>
    <property type="match status" value="1"/>
</dbReference>
<organism evidence="9 10">
    <name type="scientific">Dethiosulfatibacter aminovorans DSM 17477</name>
    <dbReference type="NCBI Taxonomy" id="1121476"/>
    <lineage>
        <taxon>Bacteria</taxon>
        <taxon>Bacillati</taxon>
        <taxon>Bacillota</taxon>
        <taxon>Tissierellia</taxon>
        <taxon>Dethiosulfatibacter</taxon>
    </lineage>
</organism>
<dbReference type="InterPro" id="IPR023660">
    <property type="entry name" value="Arg_Kinase"/>
</dbReference>
<dbReference type="EMBL" id="FQZL01000008">
    <property type="protein sequence ID" value="SHI94223.1"/>
    <property type="molecule type" value="Genomic_DNA"/>
</dbReference>
<dbReference type="PROSITE" id="PS51510">
    <property type="entry name" value="PHOSPHAGEN_KINASE_C"/>
    <property type="match status" value="1"/>
</dbReference>
<dbReference type="GO" id="GO:0004111">
    <property type="term" value="F:creatine kinase activity"/>
    <property type="evidence" value="ECO:0007669"/>
    <property type="project" value="InterPro"/>
</dbReference>
<feature type="binding site" evidence="6">
    <location>
        <begin position="191"/>
        <end position="196"/>
    </location>
    <ligand>
        <name>ATP</name>
        <dbReference type="ChEBI" id="CHEBI:30616"/>
    </ligand>
</feature>
<gene>
    <name evidence="5" type="primary">mcsB</name>
    <name evidence="9" type="ORF">SAMN02745751_01397</name>
</gene>
<dbReference type="NCBIfam" id="NF002194">
    <property type="entry name" value="PRK01059.1-4"/>
    <property type="match status" value="1"/>
</dbReference>
<sequence length="334" mass="38065">MVSWLKNSGKDRDVVVSSRVRLARNLSNYNFPTKMTSVDMDEVYKDVVAALGNGGFTSFRISDIPYLEKIMLVEKHVISPALIEKNESGFSMTEDETATVMINEEDHIRIQVLDSGLSLENTWKRADELDNLLEEKVEYAYDEKVGYLTACPTNLGTGMRASVMIHLPALELTRQVNKVLSPVAQFGLAVRGVYGEGTKAMGSLYQISNQITMGDREETIIRKIENIAGQISEKERMARKYLLENDRTNYEDRIFRAYGILKNARKISHEEAAKLLSYVKLGIDAEIIKNNDINELDKLFIEIQPASIQFIERKEMDTNERDIKRAEILRDEIK</sequence>
<feature type="binding site" evidence="5 6">
    <location>
        <position position="109"/>
    </location>
    <ligand>
        <name>ATP</name>
        <dbReference type="ChEBI" id="CHEBI:30616"/>
    </ligand>
</feature>
<feature type="short sequence motif" description="RDXXRA motif of the pArg binding pocket involved in allosteric regulation" evidence="5">
    <location>
        <begin position="321"/>
        <end position="326"/>
    </location>
</feature>
<comment type="caution">
    <text evidence="5">Lacks conserved residue(s) required for the propagation of feature annotation.</text>
</comment>
<evidence type="ECO:0000256" key="6">
    <source>
        <dbReference type="PROSITE-ProRule" id="PRU00843"/>
    </source>
</evidence>
<dbReference type="Proteomes" id="UP000184052">
    <property type="component" value="Unassembled WGS sequence"/>
</dbReference>
<keyword evidence="1 5" id="KW-0808">Transferase</keyword>
<dbReference type="InterPro" id="IPR000749">
    <property type="entry name" value="ATP-guanido_PTrfase"/>
</dbReference>
<dbReference type="Pfam" id="PF00217">
    <property type="entry name" value="ATP-gua_Ptrans"/>
    <property type="match status" value="1"/>
</dbReference>
<reference evidence="9 10" key="1">
    <citation type="submission" date="2016-11" db="EMBL/GenBank/DDBJ databases">
        <authorList>
            <person name="Jaros S."/>
            <person name="Januszkiewicz K."/>
            <person name="Wedrychowicz H."/>
        </authorList>
    </citation>
    <scope>NUCLEOTIDE SEQUENCE [LARGE SCALE GENOMIC DNA]</scope>
    <source>
        <strain evidence="9 10">DSM 17477</strain>
    </source>
</reference>